<reference evidence="1 2" key="1">
    <citation type="submission" date="2020-04" db="EMBL/GenBank/DDBJ databases">
        <title>Molecular characterization of pseudomonads from Agaricus bisporus reveal novel blotch 2 pathogens in Western Europe.</title>
        <authorList>
            <person name="Taparia T."/>
            <person name="Krijger M."/>
            <person name="Haynes E."/>
            <person name="Elpinstone J.G."/>
            <person name="Noble R."/>
            <person name="Van Der Wolf J."/>
        </authorList>
    </citation>
    <scope>NUCLEOTIDE SEQUENCE [LARGE SCALE GENOMIC DNA]</scope>
    <source>
        <strain evidence="1 2">P8021</strain>
    </source>
</reference>
<dbReference type="RefSeq" id="WP_177110053.1">
    <property type="nucleotide sequence ID" value="NZ_JACASB010000014.1"/>
</dbReference>
<dbReference type="EMBL" id="JACASD010000004">
    <property type="protein sequence ID" value="NWE86858.1"/>
    <property type="molecule type" value="Genomic_DNA"/>
</dbReference>
<evidence type="ECO:0000313" key="1">
    <source>
        <dbReference type="EMBL" id="NWE86858.1"/>
    </source>
</evidence>
<protein>
    <submittedName>
        <fullName evidence="1">Uncharacterized protein</fullName>
    </submittedName>
</protein>
<gene>
    <name evidence="1" type="ORF">HX893_01775</name>
</gene>
<name>A0A7Y8FXE3_9PSED</name>
<dbReference type="AlphaFoldDB" id="A0A7Y8FXE3"/>
<accession>A0A7Y8FXE3</accession>
<proteinExistence type="predicted"/>
<organism evidence="1 2">
    <name type="scientific">Pseudomonas reactans</name>
    <dbReference type="NCBI Taxonomy" id="117680"/>
    <lineage>
        <taxon>Bacteria</taxon>
        <taxon>Pseudomonadati</taxon>
        <taxon>Pseudomonadota</taxon>
        <taxon>Gammaproteobacteria</taxon>
        <taxon>Pseudomonadales</taxon>
        <taxon>Pseudomonadaceae</taxon>
        <taxon>Pseudomonas</taxon>
    </lineage>
</organism>
<comment type="caution">
    <text evidence="1">The sequence shown here is derived from an EMBL/GenBank/DDBJ whole genome shotgun (WGS) entry which is preliminary data.</text>
</comment>
<dbReference type="Proteomes" id="UP000585226">
    <property type="component" value="Unassembled WGS sequence"/>
</dbReference>
<evidence type="ECO:0000313" key="2">
    <source>
        <dbReference type="Proteomes" id="UP000585226"/>
    </source>
</evidence>
<sequence length="185" mass="20731">MRYLTVVGQDRSGNDKIDTVNLYFYQKQGSAPDQLIHHALAVDLTGDAKVDVQCAGDIDFDGNPSLQDRFMLKQFADHFLKLKWLNQHALMRRILTLSVEHFGSDGKPSSVRLEFTEQLGLKGRTVTTYKAAAYDSDGDNVLDTFSAIDVDKNGIADEVDRSLIDELSRGFLKFNWYQAPVACGH</sequence>